<dbReference type="PANTHER" id="PTHR35174:SF1">
    <property type="entry name" value="BLL0086 PROTEIN"/>
    <property type="match status" value="1"/>
</dbReference>
<dbReference type="InterPro" id="IPR005545">
    <property type="entry name" value="YCII"/>
</dbReference>
<organism evidence="3 4">
    <name type="scientific">Pelomonas aquatica</name>
    <dbReference type="NCBI Taxonomy" id="431058"/>
    <lineage>
        <taxon>Bacteria</taxon>
        <taxon>Pseudomonadati</taxon>
        <taxon>Pseudomonadota</taxon>
        <taxon>Betaproteobacteria</taxon>
        <taxon>Burkholderiales</taxon>
        <taxon>Sphaerotilaceae</taxon>
        <taxon>Roseateles</taxon>
    </lineage>
</organism>
<comment type="caution">
    <text evidence="3">The sequence shown here is derived from an EMBL/GenBank/DDBJ whole genome shotgun (WGS) entry which is preliminary data.</text>
</comment>
<evidence type="ECO:0000256" key="1">
    <source>
        <dbReference type="ARBA" id="ARBA00007689"/>
    </source>
</evidence>
<protein>
    <recommendedName>
        <fullName evidence="2">YCII-related domain-containing protein</fullName>
    </recommendedName>
</protein>
<dbReference type="InterPro" id="IPR011008">
    <property type="entry name" value="Dimeric_a/b-barrel"/>
</dbReference>
<dbReference type="Proteomes" id="UP001180536">
    <property type="component" value="Unassembled WGS sequence"/>
</dbReference>
<dbReference type="Pfam" id="PF03795">
    <property type="entry name" value="YCII"/>
    <property type="match status" value="1"/>
</dbReference>
<proteinExistence type="inferred from homology"/>
<reference evidence="3 4" key="1">
    <citation type="submission" date="2023-07" db="EMBL/GenBank/DDBJ databases">
        <title>Sorghum-associated microbial communities from plants grown in Nebraska, USA.</title>
        <authorList>
            <person name="Schachtman D."/>
        </authorList>
    </citation>
    <scope>NUCLEOTIDE SEQUENCE [LARGE SCALE GENOMIC DNA]</scope>
    <source>
        <strain evidence="3 4">BE310</strain>
    </source>
</reference>
<feature type="domain" description="YCII-related" evidence="2">
    <location>
        <begin position="78"/>
        <end position="172"/>
    </location>
</feature>
<name>A0ABU1Z6H1_9BURK</name>
<accession>A0ABU1Z6H1</accession>
<gene>
    <name evidence="3" type="ORF">J2X16_001547</name>
</gene>
<dbReference type="PANTHER" id="PTHR35174">
    <property type="entry name" value="BLL7171 PROTEIN-RELATED"/>
    <property type="match status" value="1"/>
</dbReference>
<comment type="similarity">
    <text evidence="1">Belongs to the YciI family.</text>
</comment>
<sequence>MNERIALCLPAVAGRFQAGQGFVSFVYGATSASGRDLSGEPDQVATRQHGCRSWIDSFVVKLRRRNCSAAPHPKDPRMKFLSMIRADETTGQQPSEQLMADMGRLMEELTRTGQLVSTAGLRPTAEGARVRLRRGGELSVTDGPFTEAKEVIAGYAIVEAPSLAEAVDLAKQFLKVHGTDWDLECEVRPLDGPGCQA</sequence>
<evidence type="ECO:0000313" key="4">
    <source>
        <dbReference type="Proteomes" id="UP001180536"/>
    </source>
</evidence>
<keyword evidence="4" id="KW-1185">Reference proteome</keyword>
<dbReference type="SUPFAM" id="SSF54909">
    <property type="entry name" value="Dimeric alpha+beta barrel"/>
    <property type="match status" value="1"/>
</dbReference>
<evidence type="ECO:0000259" key="2">
    <source>
        <dbReference type="Pfam" id="PF03795"/>
    </source>
</evidence>
<dbReference type="Gene3D" id="3.30.70.1060">
    <property type="entry name" value="Dimeric alpha+beta barrel"/>
    <property type="match status" value="1"/>
</dbReference>
<evidence type="ECO:0000313" key="3">
    <source>
        <dbReference type="EMBL" id="MDR7296208.1"/>
    </source>
</evidence>
<dbReference type="EMBL" id="JAVDXQ010000002">
    <property type="protein sequence ID" value="MDR7296208.1"/>
    <property type="molecule type" value="Genomic_DNA"/>
</dbReference>